<dbReference type="InterPro" id="IPR003099">
    <property type="entry name" value="Prephen_DH"/>
</dbReference>
<dbReference type="PANTHER" id="PTHR21363">
    <property type="entry name" value="PREPHENATE DEHYDROGENASE"/>
    <property type="match status" value="1"/>
</dbReference>
<dbReference type="PROSITE" id="PS51176">
    <property type="entry name" value="PDH_ADH"/>
    <property type="match status" value="1"/>
</dbReference>
<dbReference type="GO" id="GO:0006571">
    <property type="term" value="P:tyrosine biosynthetic process"/>
    <property type="evidence" value="ECO:0007669"/>
    <property type="project" value="InterPro"/>
</dbReference>
<reference evidence="3" key="2">
    <citation type="journal article" date="2021" name="PeerJ">
        <title>Extensive microbial diversity within the chicken gut microbiome revealed by metagenomics and culture.</title>
        <authorList>
            <person name="Gilroy R."/>
            <person name="Ravi A."/>
            <person name="Getino M."/>
            <person name="Pursley I."/>
            <person name="Horton D.L."/>
            <person name="Alikhan N.F."/>
            <person name="Baker D."/>
            <person name="Gharbi K."/>
            <person name="Hall N."/>
            <person name="Watson M."/>
            <person name="Adriaenssens E.M."/>
            <person name="Foster-Nyarko E."/>
            <person name="Jarju S."/>
            <person name="Secka A."/>
            <person name="Antonio M."/>
            <person name="Oren A."/>
            <person name="Chaudhuri R.R."/>
            <person name="La Ragione R."/>
            <person name="Hildebrand F."/>
            <person name="Pallen M.J."/>
        </authorList>
    </citation>
    <scope>NUCLEOTIDE SEQUENCE</scope>
    <source>
        <strain evidence="3">20514</strain>
    </source>
</reference>
<reference evidence="3" key="1">
    <citation type="submission" date="2020-10" db="EMBL/GenBank/DDBJ databases">
        <authorList>
            <person name="Gilroy R."/>
        </authorList>
    </citation>
    <scope>NUCLEOTIDE SEQUENCE</scope>
    <source>
        <strain evidence="3">20514</strain>
    </source>
</reference>
<dbReference type="InterPro" id="IPR036291">
    <property type="entry name" value="NAD(P)-bd_dom_sf"/>
</dbReference>
<dbReference type="EC" id="1.3.1.12" evidence="3"/>
<evidence type="ECO:0000259" key="2">
    <source>
        <dbReference type="PROSITE" id="PS51176"/>
    </source>
</evidence>
<dbReference type="SUPFAM" id="SSF51735">
    <property type="entry name" value="NAD(P)-binding Rossmann-fold domains"/>
    <property type="match status" value="1"/>
</dbReference>
<dbReference type="EMBL" id="JADIMQ010000073">
    <property type="protein sequence ID" value="MBO8448615.1"/>
    <property type="molecule type" value="Genomic_DNA"/>
</dbReference>
<dbReference type="SUPFAM" id="SSF48179">
    <property type="entry name" value="6-phosphogluconate dehydrogenase C-terminal domain-like"/>
    <property type="match status" value="1"/>
</dbReference>
<dbReference type="AlphaFoldDB" id="A0A9D9EKI5"/>
<dbReference type="InterPro" id="IPR008927">
    <property type="entry name" value="6-PGluconate_DH-like_C_sf"/>
</dbReference>
<sequence length="288" mass="31890">MKTGIIGLGLIGGSMAIDLKRKGFADEIIGVEADRVNAAAALNMGLADRLVTLEECVAESDLVVLAVPVGAAVKMLPEILDMFSAEDRRSAPCRKTLIDVCSTKEQLAKISHYHPMRQRYVATHPMAGTEYSGPWAAMPGLFDGKACIICNQEESDPASVHLVEKMYDCLNMRPIYMNASSHDVHAAYVSHISHITSFALALTVLDKEKNEKHIFDLASGGFSSTVRLAKSNADMWVPIFSQNRENLLRVMDTYIEKMEAFRKAIDEFDEDGIRTLITDANRIKRIIR</sequence>
<gene>
    <name evidence="3" type="ORF">IAC29_05015</name>
</gene>
<protein>
    <submittedName>
        <fullName evidence="3">Prephenate dehydrogenase</fullName>
        <ecNumber evidence="3">1.3.1.12</ecNumber>
    </submittedName>
</protein>
<dbReference type="Gene3D" id="3.40.50.720">
    <property type="entry name" value="NAD(P)-binding Rossmann-like Domain"/>
    <property type="match status" value="1"/>
</dbReference>
<dbReference type="GO" id="GO:0070403">
    <property type="term" value="F:NAD+ binding"/>
    <property type="evidence" value="ECO:0007669"/>
    <property type="project" value="InterPro"/>
</dbReference>
<feature type="domain" description="Prephenate/arogenate dehydrogenase" evidence="2">
    <location>
        <begin position="1"/>
        <end position="288"/>
    </location>
</feature>
<dbReference type="NCBIfam" id="NF006307">
    <property type="entry name" value="PRK08507.1"/>
    <property type="match status" value="1"/>
</dbReference>
<dbReference type="Gene3D" id="1.10.3660.10">
    <property type="entry name" value="6-phosphogluconate dehydrogenase C-terminal like domain"/>
    <property type="match status" value="1"/>
</dbReference>
<name>A0A9D9EKI5_9BACT</name>
<dbReference type="PANTHER" id="PTHR21363:SF0">
    <property type="entry name" value="PREPHENATE DEHYDROGENASE [NADP(+)]"/>
    <property type="match status" value="1"/>
</dbReference>
<proteinExistence type="predicted"/>
<dbReference type="InterPro" id="IPR046825">
    <property type="entry name" value="PDH_C"/>
</dbReference>
<dbReference type="Pfam" id="PF20463">
    <property type="entry name" value="PDH_C"/>
    <property type="match status" value="1"/>
</dbReference>
<evidence type="ECO:0000256" key="1">
    <source>
        <dbReference type="ARBA" id="ARBA00023002"/>
    </source>
</evidence>
<evidence type="ECO:0000313" key="3">
    <source>
        <dbReference type="EMBL" id="MBO8448615.1"/>
    </source>
</evidence>
<accession>A0A9D9EKI5</accession>
<dbReference type="GO" id="GO:0004665">
    <property type="term" value="F:prephenate dehydrogenase (NADP+) activity"/>
    <property type="evidence" value="ECO:0007669"/>
    <property type="project" value="InterPro"/>
</dbReference>
<evidence type="ECO:0000313" key="4">
    <source>
        <dbReference type="Proteomes" id="UP000810252"/>
    </source>
</evidence>
<dbReference type="Pfam" id="PF02153">
    <property type="entry name" value="PDH_N"/>
    <property type="match status" value="1"/>
</dbReference>
<dbReference type="GO" id="GO:0008977">
    <property type="term" value="F:prephenate dehydrogenase (NAD+) activity"/>
    <property type="evidence" value="ECO:0007669"/>
    <property type="project" value="UniProtKB-EC"/>
</dbReference>
<organism evidence="3 4">
    <name type="scientific">Candidatus Cryptobacteroides merdigallinarum</name>
    <dbReference type="NCBI Taxonomy" id="2840770"/>
    <lineage>
        <taxon>Bacteria</taxon>
        <taxon>Pseudomonadati</taxon>
        <taxon>Bacteroidota</taxon>
        <taxon>Bacteroidia</taxon>
        <taxon>Bacteroidales</taxon>
        <taxon>Candidatus Cryptobacteroides</taxon>
    </lineage>
</organism>
<comment type="caution">
    <text evidence="3">The sequence shown here is derived from an EMBL/GenBank/DDBJ whole genome shotgun (WGS) entry which is preliminary data.</text>
</comment>
<dbReference type="InterPro" id="IPR050812">
    <property type="entry name" value="Preph/Arog_dehydrog"/>
</dbReference>
<dbReference type="InterPro" id="IPR046826">
    <property type="entry name" value="PDH_N"/>
</dbReference>
<dbReference type="Proteomes" id="UP000810252">
    <property type="component" value="Unassembled WGS sequence"/>
</dbReference>
<keyword evidence="1 3" id="KW-0560">Oxidoreductase</keyword>